<name>A0AAV6K230_9ERIC</name>
<gene>
    <name evidence="3" type="ORF">RHGRI_018626</name>
</gene>
<dbReference type="EMBL" id="JACTNZ010000006">
    <property type="protein sequence ID" value="KAG5546501.1"/>
    <property type="molecule type" value="Genomic_DNA"/>
</dbReference>
<dbReference type="Proteomes" id="UP000823749">
    <property type="component" value="Chromosome 6"/>
</dbReference>
<protein>
    <submittedName>
        <fullName evidence="3">Uncharacterized protein</fullName>
    </submittedName>
</protein>
<evidence type="ECO:0000256" key="2">
    <source>
        <dbReference type="SAM" id="Phobius"/>
    </source>
</evidence>
<evidence type="ECO:0000313" key="4">
    <source>
        <dbReference type="Proteomes" id="UP000823749"/>
    </source>
</evidence>
<organism evidence="3 4">
    <name type="scientific">Rhododendron griersonianum</name>
    <dbReference type="NCBI Taxonomy" id="479676"/>
    <lineage>
        <taxon>Eukaryota</taxon>
        <taxon>Viridiplantae</taxon>
        <taxon>Streptophyta</taxon>
        <taxon>Embryophyta</taxon>
        <taxon>Tracheophyta</taxon>
        <taxon>Spermatophyta</taxon>
        <taxon>Magnoliopsida</taxon>
        <taxon>eudicotyledons</taxon>
        <taxon>Gunneridae</taxon>
        <taxon>Pentapetalae</taxon>
        <taxon>asterids</taxon>
        <taxon>Ericales</taxon>
        <taxon>Ericaceae</taxon>
        <taxon>Ericoideae</taxon>
        <taxon>Rhodoreae</taxon>
        <taxon>Rhododendron</taxon>
    </lineage>
</organism>
<feature type="compositionally biased region" description="Basic and acidic residues" evidence="1">
    <location>
        <begin position="21"/>
        <end position="33"/>
    </location>
</feature>
<accession>A0AAV6K230</accession>
<evidence type="ECO:0000313" key="3">
    <source>
        <dbReference type="EMBL" id="KAG5546501.1"/>
    </source>
</evidence>
<feature type="compositionally biased region" description="Basic and acidic residues" evidence="1">
    <location>
        <begin position="1"/>
        <end position="14"/>
    </location>
</feature>
<keyword evidence="2" id="KW-0812">Transmembrane</keyword>
<comment type="caution">
    <text evidence="3">The sequence shown here is derived from an EMBL/GenBank/DDBJ whole genome shotgun (WGS) entry which is preliminary data.</text>
</comment>
<sequence length="393" mass="45006">MRLKNRIRDPKIDETPSAPAKIERSSGNDRPLEAKTEVSLRQMDELSPHHPSGTVSFCQTFTPVQWSSFSQFLETGEALDDYTKFRSSLMGTYASLTMSIASDNKALMGWHCGDELERLKSYNVATNVRSSMKHDDKLDELLDEFQLFNVTRSGKMCGQVKRKPGAEIDRRYSLHLKRLHFLHQLYAYRKALAKLDFIKCDSDFDEVFRRLKSEKQWTDISDGTLRHALAGDKLLEAIENEYSQEVSDLIKVFKERNMRDFFSDHMEAKILQRKLFDQAESSRTVMLPKIFVASEFKMYMSSLLHFTLPPQLIEEICTAVRLCSCECHFTSPKLSPLIDRALVHRSQALEKFLELKGRWGRSIGGLRSKLWPVAVVFAGIPAAYIGGTGMRKG</sequence>
<evidence type="ECO:0000256" key="1">
    <source>
        <dbReference type="SAM" id="MobiDB-lite"/>
    </source>
</evidence>
<feature type="transmembrane region" description="Helical" evidence="2">
    <location>
        <begin position="370"/>
        <end position="387"/>
    </location>
</feature>
<dbReference type="AlphaFoldDB" id="A0AAV6K230"/>
<keyword evidence="2" id="KW-1133">Transmembrane helix</keyword>
<keyword evidence="4" id="KW-1185">Reference proteome</keyword>
<proteinExistence type="predicted"/>
<feature type="region of interest" description="Disordered" evidence="1">
    <location>
        <begin position="1"/>
        <end position="33"/>
    </location>
</feature>
<keyword evidence="2" id="KW-0472">Membrane</keyword>
<reference evidence="3 4" key="1">
    <citation type="submission" date="2020-08" db="EMBL/GenBank/DDBJ databases">
        <title>Plant Genome Project.</title>
        <authorList>
            <person name="Zhang R.-G."/>
        </authorList>
    </citation>
    <scope>NUCLEOTIDE SEQUENCE [LARGE SCALE GENOMIC DNA]</scope>
    <source>
        <strain evidence="3">WSP0</strain>
        <tissue evidence="3">Leaf</tissue>
    </source>
</reference>